<dbReference type="AlphaFoldDB" id="A0A093V949"/>
<evidence type="ECO:0000256" key="1">
    <source>
        <dbReference type="ARBA" id="ARBA00023002"/>
    </source>
</evidence>
<dbReference type="EMBL" id="JPOX01000037">
    <property type="protein sequence ID" value="KFX43256.1"/>
    <property type="molecule type" value="Genomic_DNA"/>
</dbReference>
<keyword evidence="1" id="KW-0560">Oxidoreductase</keyword>
<dbReference type="PANTHER" id="PTHR43157:SF22">
    <property type="entry name" value="SHORT-CHAIN DEHYDROGENASE_REDUCTASE PHMF"/>
    <property type="match status" value="1"/>
</dbReference>
<dbReference type="HOGENOM" id="CLU_010194_44_4_1"/>
<evidence type="ECO:0000313" key="2">
    <source>
        <dbReference type="EMBL" id="KFX43256.1"/>
    </source>
</evidence>
<reference evidence="2" key="1">
    <citation type="journal article" date="2014" name="PLoS Genet.">
        <title>Signature Gene Expression Reveals Novel Clues to the Molecular Mechanisms of Dimorphic Transition in Penicillium marneffei.</title>
        <authorList>
            <person name="Yang E."/>
            <person name="Wang G."/>
            <person name="Cai J."/>
            <person name="Woo P.C."/>
            <person name="Lau S.K."/>
            <person name="Yuen K.-Y."/>
            <person name="Chow W.-N."/>
            <person name="Lin X."/>
        </authorList>
    </citation>
    <scope>NUCLEOTIDE SEQUENCE [LARGE SCALE GENOMIC DNA]</scope>
    <source>
        <strain evidence="2">PM1</strain>
    </source>
</reference>
<name>A0A093V949_TALMA</name>
<dbReference type="Gene3D" id="3.40.50.720">
    <property type="entry name" value="NAD(P)-binding Rossmann-like Domain"/>
    <property type="match status" value="1"/>
</dbReference>
<dbReference type="eggNOG" id="KOG1208">
    <property type="taxonomic scope" value="Eukaryota"/>
</dbReference>
<accession>A0A093V949</accession>
<organism evidence="2">
    <name type="scientific">Talaromyces marneffei PM1</name>
    <dbReference type="NCBI Taxonomy" id="1077442"/>
    <lineage>
        <taxon>Eukaryota</taxon>
        <taxon>Fungi</taxon>
        <taxon>Dikarya</taxon>
        <taxon>Ascomycota</taxon>
        <taxon>Pezizomycotina</taxon>
        <taxon>Eurotiomycetes</taxon>
        <taxon>Eurotiomycetidae</taxon>
        <taxon>Eurotiales</taxon>
        <taxon>Trichocomaceae</taxon>
        <taxon>Talaromyces</taxon>
        <taxon>Talaromyces sect. Talaromyces</taxon>
    </lineage>
</organism>
<dbReference type="PANTHER" id="PTHR43157">
    <property type="entry name" value="PHOSPHATIDYLINOSITOL-GLYCAN BIOSYNTHESIS CLASS F PROTEIN-RELATED"/>
    <property type="match status" value="1"/>
</dbReference>
<protein>
    <submittedName>
        <fullName evidence="2">WW domain-containing oxidoreductase</fullName>
    </submittedName>
</protein>
<sequence>MVQFDGPHGKLGPRYFYRGARNPPAEPTKPFDGKTVLVTGCNTGVGYQAALQIAALNPKKLILGTRTIAKGESTRDKILKQVPSINRSAIEIFEIEYTSFRSVSKFAEAIKNSASTLDCVLLSAGLINPSYEATNEEGVGSWDMAIKVNVLSAALLAVELLPLLKQAPGSVLNFVGSTGYCNVTSQQLKPILDKIANNPATENVDVLGFFNDAQRWNPEAGYCEAKLLLMFVLQGLVESLGGSQGKLPASRNNPILLTCCPNQTKTDLGRNFPVGMRAFMFVWNSVLARTAEQGSRTLVSGLMLGEEANGRLWVNDQFDDRSPNITASEWEALQKVAWKEIVQVLGTYKPDLTI</sequence>
<proteinExistence type="predicted"/>
<dbReference type="InterPro" id="IPR036291">
    <property type="entry name" value="NAD(P)-bd_dom_sf"/>
</dbReference>
<dbReference type="PRINTS" id="PR00081">
    <property type="entry name" value="GDHRDH"/>
</dbReference>
<comment type="caution">
    <text evidence="2">The sequence shown here is derived from an EMBL/GenBank/DDBJ whole genome shotgun (WGS) entry which is preliminary data.</text>
</comment>
<dbReference type="GO" id="GO:0016491">
    <property type="term" value="F:oxidoreductase activity"/>
    <property type="evidence" value="ECO:0007669"/>
    <property type="project" value="UniProtKB-KW"/>
</dbReference>
<dbReference type="SUPFAM" id="SSF51735">
    <property type="entry name" value="NAD(P)-binding Rossmann-fold domains"/>
    <property type="match status" value="1"/>
</dbReference>
<dbReference type="Pfam" id="PF00106">
    <property type="entry name" value="adh_short"/>
    <property type="match status" value="1"/>
</dbReference>
<dbReference type="InterPro" id="IPR002347">
    <property type="entry name" value="SDR_fam"/>
</dbReference>
<gene>
    <name evidence="2" type="ORF">GQ26_0370950</name>
</gene>